<gene>
    <name evidence="3" type="ORF">ACFQ3T_06860</name>
</gene>
<sequence length="199" mass="21162">MSEPDPFASPYHQVHLPGEPKAPLPPGHGWPAPMPSADGRDVPLPRPATITGAFWSWIAGSVLVVLVLPGLMYTGLDLLAADIERDSVAQGDPVTPTGASFIARFVPVMVLFGFAVLSVPYVIAAFKLRSGRNWARVLLAVLGGFGVVFALLVLLMFASGDMPYVHWGVGFGWSLAHLAACLLGLVTMFLPPSNAYVSR</sequence>
<organism evidence="3 4">
    <name type="scientific">Saccharothrix hoggarensis</name>
    <dbReference type="NCBI Taxonomy" id="913853"/>
    <lineage>
        <taxon>Bacteria</taxon>
        <taxon>Bacillati</taxon>
        <taxon>Actinomycetota</taxon>
        <taxon>Actinomycetes</taxon>
        <taxon>Pseudonocardiales</taxon>
        <taxon>Pseudonocardiaceae</taxon>
        <taxon>Saccharothrix</taxon>
    </lineage>
</organism>
<keyword evidence="4" id="KW-1185">Reference proteome</keyword>
<dbReference type="Proteomes" id="UP001597168">
    <property type="component" value="Unassembled WGS sequence"/>
</dbReference>
<feature type="compositionally biased region" description="Pro residues" evidence="1">
    <location>
        <begin position="20"/>
        <end position="34"/>
    </location>
</feature>
<feature type="region of interest" description="Disordered" evidence="1">
    <location>
        <begin position="1"/>
        <end position="38"/>
    </location>
</feature>
<accession>A0ABW3QQ33</accession>
<comment type="caution">
    <text evidence="3">The sequence shown here is derived from an EMBL/GenBank/DDBJ whole genome shotgun (WGS) entry which is preliminary data.</text>
</comment>
<evidence type="ECO:0000313" key="4">
    <source>
        <dbReference type="Proteomes" id="UP001597168"/>
    </source>
</evidence>
<keyword evidence="2" id="KW-1133">Transmembrane helix</keyword>
<evidence type="ECO:0000256" key="1">
    <source>
        <dbReference type="SAM" id="MobiDB-lite"/>
    </source>
</evidence>
<dbReference type="RefSeq" id="WP_380721275.1">
    <property type="nucleotide sequence ID" value="NZ_JBHTLK010000021.1"/>
</dbReference>
<feature type="transmembrane region" description="Helical" evidence="2">
    <location>
        <begin position="137"/>
        <end position="158"/>
    </location>
</feature>
<dbReference type="EMBL" id="JBHTLK010000021">
    <property type="protein sequence ID" value="MFD1146837.1"/>
    <property type="molecule type" value="Genomic_DNA"/>
</dbReference>
<reference evidence="4" key="1">
    <citation type="journal article" date="2019" name="Int. J. Syst. Evol. Microbiol.">
        <title>The Global Catalogue of Microorganisms (GCM) 10K type strain sequencing project: providing services to taxonomists for standard genome sequencing and annotation.</title>
        <authorList>
            <consortium name="The Broad Institute Genomics Platform"/>
            <consortium name="The Broad Institute Genome Sequencing Center for Infectious Disease"/>
            <person name="Wu L."/>
            <person name="Ma J."/>
        </authorList>
    </citation>
    <scope>NUCLEOTIDE SEQUENCE [LARGE SCALE GENOMIC DNA]</scope>
    <source>
        <strain evidence="4">CCUG 60214</strain>
    </source>
</reference>
<protein>
    <submittedName>
        <fullName evidence="3">Uncharacterized protein</fullName>
    </submittedName>
</protein>
<feature type="transmembrane region" description="Helical" evidence="2">
    <location>
        <begin position="54"/>
        <end position="76"/>
    </location>
</feature>
<feature type="transmembrane region" description="Helical" evidence="2">
    <location>
        <begin position="101"/>
        <end position="125"/>
    </location>
</feature>
<name>A0ABW3QQ33_9PSEU</name>
<keyword evidence="2" id="KW-0812">Transmembrane</keyword>
<evidence type="ECO:0000256" key="2">
    <source>
        <dbReference type="SAM" id="Phobius"/>
    </source>
</evidence>
<feature type="transmembrane region" description="Helical" evidence="2">
    <location>
        <begin position="164"/>
        <end position="190"/>
    </location>
</feature>
<proteinExistence type="predicted"/>
<evidence type="ECO:0000313" key="3">
    <source>
        <dbReference type="EMBL" id="MFD1146837.1"/>
    </source>
</evidence>
<keyword evidence="2" id="KW-0472">Membrane</keyword>